<dbReference type="Pfam" id="PF10171">
    <property type="entry name" value="Tim29"/>
    <property type="match status" value="1"/>
</dbReference>
<dbReference type="PANTHER" id="PTHR21435">
    <property type="entry name" value="MITOCHONDRIAL IMPORT INNER MEMBRANE TRANSLOCASE SUBUNIT TIM29"/>
    <property type="match status" value="1"/>
</dbReference>
<dbReference type="InterPro" id="IPR019322">
    <property type="entry name" value="TIMM29"/>
</dbReference>
<dbReference type="WBParaSite" id="GPUH_0001430101-mRNA-1">
    <property type="protein sequence ID" value="GPUH_0001430101-mRNA-1"/>
    <property type="gene ID" value="GPUH_0001430101"/>
</dbReference>
<dbReference type="PANTHER" id="PTHR21435:SF1">
    <property type="entry name" value="MITOCHONDRIAL IMPORT INNER MEMBRANE TRANSLOCASE SUBUNIT TIM29"/>
    <property type="match status" value="1"/>
</dbReference>
<reference evidence="3" key="1">
    <citation type="submission" date="2016-06" db="UniProtKB">
        <authorList>
            <consortium name="WormBaseParasite"/>
        </authorList>
    </citation>
    <scope>IDENTIFICATION</scope>
</reference>
<protein>
    <submittedName>
        <fullName evidence="1 3">Uncharacterized protein</fullName>
    </submittedName>
</protein>
<organism evidence="3">
    <name type="scientific">Gongylonema pulchrum</name>
    <dbReference type="NCBI Taxonomy" id="637853"/>
    <lineage>
        <taxon>Eukaryota</taxon>
        <taxon>Metazoa</taxon>
        <taxon>Ecdysozoa</taxon>
        <taxon>Nematoda</taxon>
        <taxon>Chromadorea</taxon>
        <taxon>Rhabditida</taxon>
        <taxon>Spirurina</taxon>
        <taxon>Spiruromorpha</taxon>
        <taxon>Spiruroidea</taxon>
        <taxon>Gongylonematidae</taxon>
        <taxon>Gongylonema</taxon>
    </lineage>
</organism>
<evidence type="ECO:0000313" key="3">
    <source>
        <dbReference type="WBParaSite" id="GPUH_0001430101-mRNA-1"/>
    </source>
</evidence>
<name>A0A183DZZ1_9BILA</name>
<dbReference type="OrthoDB" id="5970620at2759"/>
<keyword evidence="2" id="KW-1185">Reference proteome</keyword>
<dbReference type="GO" id="GO:0045039">
    <property type="term" value="P:protein insertion into mitochondrial inner membrane"/>
    <property type="evidence" value="ECO:0007669"/>
    <property type="project" value="TreeGrafter"/>
</dbReference>
<dbReference type="AlphaFoldDB" id="A0A183DZZ1"/>
<accession>A0A183DZZ1</accession>
<proteinExistence type="predicted"/>
<reference evidence="1 2" key="2">
    <citation type="submission" date="2018-11" db="EMBL/GenBank/DDBJ databases">
        <authorList>
            <consortium name="Pathogen Informatics"/>
        </authorList>
    </citation>
    <scope>NUCLEOTIDE SEQUENCE [LARGE SCALE GENOMIC DNA]</scope>
</reference>
<dbReference type="GO" id="GO:0042721">
    <property type="term" value="C:TIM22 mitochondrial import inner membrane insertion complex"/>
    <property type="evidence" value="ECO:0007669"/>
    <property type="project" value="InterPro"/>
</dbReference>
<dbReference type="EMBL" id="UYRT01081091">
    <property type="protein sequence ID" value="VDN23894.1"/>
    <property type="molecule type" value="Genomic_DNA"/>
</dbReference>
<evidence type="ECO:0000313" key="1">
    <source>
        <dbReference type="EMBL" id="VDN23894.1"/>
    </source>
</evidence>
<gene>
    <name evidence="1" type="ORF">GPUH_LOCUS14282</name>
</gene>
<sequence>MVFLRRWGSAFVDYWKMVGNDYVTVLKDLAFTAKKKPASAAIKLAALGLEMKKQSSPSWSSVIWLTSSLPLKNKFCTENGLSRDMLNGLVERRHQMVLVPNSIHSERADEAISSRTMYLDQNRLKLVNCILFSILVKLPDGDNVCLYENRDRNLKRWWWQRFDEVVDIVVFGRWILLRKSFENYDICTNEHFPDECLNQYLR</sequence>
<evidence type="ECO:0000313" key="2">
    <source>
        <dbReference type="Proteomes" id="UP000271098"/>
    </source>
</evidence>
<dbReference type="Proteomes" id="UP000271098">
    <property type="component" value="Unassembled WGS sequence"/>
</dbReference>